<dbReference type="InterPro" id="IPR042119">
    <property type="entry name" value="QueA_dom2"/>
</dbReference>
<sequence>MSTPTTDAMASDFVLPYDLEAHEPPEARGLARDGVRLLVSRGGGSGAGEARRSTEGARGKARDARETRGCPEETRTDTRDIHGSGGDTTGARESTEDPHGKARETRGRGGEIGHRTFADLPGLLEPGDLLVVNNSATLPAAVRLDRLAVHFSTEREDGTWLVELRRRMETASEPYPGGAGGEWLPLPGGATLRLLERETPRLWRARLDREVPAYLHRYGVPIRYSYVDEDWPLADYQTVFGVRPGSAEMPSAGRPFTTGLVTELVSRGIGMAPITLHTGVASPEKNEPPYPEWFEVPETTARQVELAHESGSRVIAVGTTVVRALETAALATGRARAARGWTSHIVTPSTGVRAVNGLITGLHEPRSSHLLMLSAIAGGELLSRSYAEALREGYLWHEFGDVHLILS</sequence>
<evidence type="ECO:0000256" key="2">
    <source>
        <dbReference type="ARBA" id="ARBA00022679"/>
    </source>
</evidence>
<dbReference type="PANTHER" id="PTHR30307">
    <property type="entry name" value="S-ADENOSYLMETHIONINE:TRNA RIBOSYLTRANSFERASE-ISOMERASE"/>
    <property type="match status" value="1"/>
</dbReference>
<gene>
    <name evidence="6" type="ORF">SAMN05216276_1019118</name>
</gene>
<proteinExistence type="predicted"/>
<dbReference type="Pfam" id="PF02547">
    <property type="entry name" value="Queuosine_synth"/>
    <property type="match status" value="1"/>
</dbReference>
<dbReference type="Proteomes" id="UP000198282">
    <property type="component" value="Unassembled WGS sequence"/>
</dbReference>
<dbReference type="InterPro" id="IPR042118">
    <property type="entry name" value="QueA_dom1"/>
</dbReference>
<dbReference type="AlphaFoldDB" id="A0A239IFY8"/>
<keyword evidence="7" id="KW-1185">Reference proteome</keyword>
<keyword evidence="6" id="KW-0413">Isomerase</keyword>
<reference evidence="6 7" key="1">
    <citation type="submission" date="2017-06" db="EMBL/GenBank/DDBJ databases">
        <authorList>
            <person name="Kim H.J."/>
            <person name="Triplett B.A."/>
        </authorList>
    </citation>
    <scope>NUCLEOTIDE SEQUENCE [LARGE SCALE GENOMIC DNA]</scope>
    <source>
        <strain evidence="6 7">CGMCC 4.2132</strain>
    </source>
</reference>
<feature type="compositionally biased region" description="Basic and acidic residues" evidence="5">
    <location>
        <begin position="49"/>
        <end position="82"/>
    </location>
</feature>
<dbReference type="SUPFAM" id="SSF111337">
    <property type="entry name" value="QueA-like"/>
    <property type="match status" value="1"/>
</dbReference>
<evidence type="ECO:0000256" key="5">
    <source>
        <dbReference type="SAM" id="MobiDB-lite"/>
    </source>
</evidence>
<accession>A0A239IFY8</accession>
<dbReference type="InterPro" id="IPR036100">
    <property type="entry name" value="QueA_sf"/>
</dbReference>
<dbReference type="GO" id="GO:0008616">
    <property type="term" value="P:tRNA queuosine(34) biosynthetic process"/>
    <property type="evidence" value="ECO:0007669"/>
    <property type="project" value="UniProtKB-KW"/>
</dbReference>
<evidence type="ECO:0000313" key="7">
    <source>
        <dbReference type="Proteomes" id="UP000198282"/>
    </source>
</evidence>
<dbReference type="PANTHER" id="PTHR30307:SF0">
    <property type="entry name" value="S-ADENOSYLMETHIONINE:TRNA RIBOSYLTRANSFERASE-ISOMERASE"/>
    <property type="match status" value="1"/>
</dbReference>
<keyword evidence="1" id="KW-0963">Cytoplasm</keyword>
<dbReference type="Gene3D" id="2.40.10.240">
    <property type="entry name" value="QueA-like"/>
    <property type="match status" value="1"/>
</dbReference>
<keyword evidence="3" id="KW-0949">S-adenosyl-L-methionine</keyword>
<name>A0A239IFY8_9ACTN</name>
<keyword evidence="2 6" id="KW-0808">Transferase</keyword>
<evidence type="ECO:0000313" key="6">
    <source>
        <dbReference type="EMBL" id="SNS92485.1"/>
    </source>
</evidence>
<organism evidence="6 7">
    <name type="scientific">Streptosporangium subroseum</name>
    <dbReference type="NCBI Taxonomy" id="106412"/>
    <lineage>
        <taxon>Bacteria</taxon>
        <taxon>Bacillati</taxon>
        <taxon>Actinomycetota</taxon>
        <taxon>Actinomycetes</taxon>
        <taxon>Streptosporangiales</taxon>
        <taxon>Streptosporangiaceae</taxon>
        <taxon>Streptosporangium</taxon>
    </lineage>
</organism>
<evidence type="ECO:0000256" key="4">
    <source>
        <dbReference type="ARBA" id="ARBA00022785"/>
    </source>
</evidence>
<evidence type="ECO:0000256" key="1">
    <source>
        <dbReference type="ARBA" id="ARBA00022490"/>
    </source>
</evidence>
<dbReference type="RefSeq" id="WP_245878438.1">
    <property type="nucleotide sequence ID" value="NZ_FZOD01000019.1"/>
</dbReference>
<keyword evidence="4" id="KW-0671">Queuosine biosynthesis</keyword>
<feature type="region of interest" description="Disordered" evidence="5">
    <location>
        <begin position="39"/>
        <end position="114"/>
    </location>
</feature>
<evidence type="ECO:0000256" key="3">
    <source>
        <dbReference type="ARBA" id="ARBA00022691"/>
    </source>
</evidence>
<feature type="compositionally biased region" description="Basic and acidic residues" evidence="5">
    <location>
        <begin position="93"/>
        <end position="114"/>
    </location>
</feature>
<dbReference type="EMBL" id="FZOD01000019">
    <property type="protein sequence ID" value="SNS92485.1"/>
    <property type="molecule type" value="Genomic_DNA"/>
</dbReference>
<dbReference type="GO" id="GO:0051075">
    <property type="term" value="F:S-adenosylmethionine:tRNA ribosyltransferase-isomerase activity"/>
    <property type="evidence" value="ECO:0007669"/>
    <property type="project" value="TreeGrafter"/>
</dbReference>
<dbReference type="InterPro" id="IPR003699">
    <property type="entry name" value="QueA"/>
</dbReference>
<protein>
    <submittedName>
        <fullName evidence="6">S-adenosylmethionine:tRNA ribosyltransferase-isomerase</fullName>
    </submittedName>
</protein>
<dbReference type="Gene3D" id="3.40.1780.10">
    <property type="entry name" value="QueA-like"/>
    <property type="match status" value="1"/>
</dbReference>